<dbReference type="RefSeq" id="WP_116181734.1">
    <property type="nucleotide sequence ID" value="NZ_CP144375.1"/>
</dbReference>
<keyword evidence="4" id="KW-0408">Iron</keyword>
<dbReference type="OrthoDB" id="9805533at2"/>
<dbReference type="Gene3D" id="3.40.50.11540">
    <property type="entry name" value="NADH-ubiquinone oxidoreductase 51kDa subunit"/>
    <property type="match status" value="1"/>
</dbReference>
<reference evidence="8 9" key="1">
    <citation type="submission" date="2018-08" db="EMBL/GenBank/DDBJ databases">
        <title>Genomic Encyclopedia of Archaeal and Bacterial Type Strains, Phase II (KMG-II): from individual species to whole genera.</title>
        <authorList>
            <person name="Goeker M."/>
        </authorList>
    </citation>
    <scope>NUCLEOTIDE SEQUENCE [LARGE SCALE GENOMIC DNA]</scope>
    <source>
        <strain evidence="8 9">DSM 45791</strain>
    </source>
</reference>
<keyword evidence="3" id="KW-0479">Metal-binding</keyword>
<proteinExistence type="inferred from homology"/>
<dbReference type="GO" id="GO:0051539">
    <property type="term" value="F:4 iron, 4 sulfur cluster binding"/>
    <property type="evidence" value="ECO:0007669"/>
    <property type="project" value="UniProtKB-KW"/>
</dbReference>
<dbReference type="Proteomes" id="UP000256269">
    <property type="component" value="Unassembled WGS sequence"/>
</dbReference>
<evidence type="ECO:0000256" key="2">
    <source>
        <dbReference type="ARBA" id="ARBA00022485"/>
    </source>
</evidence>
<dbReference type="SUPFAM" id="SSF140490">
    <property type="entry name" value="Nqo1C-terminal domain-like"/>
    <property type="match status" value="1"/>
</dbReference>
<accession>A0A3E0GUG5</accession>
<evidence type="ECO:0000313" key="9">
    <source>
        <dbReference type="Proteomes" id="UP000256269"/>
    </source>
</evidence>
<feature type="domain" description="NADH-ubiquinone oxidoreductase 51kDa subunit FMN-binding" evidence="6">
    <location>
        <begin position="36"/>
        <end position="174"/>
    </location>
</feature>
<dbReference type="Gene3D" id="3.10.20.600">
    <property type="match status" value="1"/>
</dbReference>
<evidence type="ECO:0000313" key="8">
    <source>
        <dbReference type="EMBL" id="REH27071.1"/>
    </source>
</evidence>
<evidence type="ECO:0000256" key="1">
    <source>
        <dbReference type="ARBA" id="ARBA00007523"/>
    </source>
</evidence>
<evidence type="ECO:0000259" key="6">
    <source>
        <dbReference type="Pfam" id="PF01512"/>
    </source>
</evidence>
<evidence type="ECO:0000256" key="5">
    <source>
        <dbReference type="ARBA" id="ARBA00023014"/>
    </source>
</evidence>
<dbReference type="Pfam" id="PF10589">
    <property type="entry name" value="NADH_4Fe-4S"/>
    <property type="match status" value="1"/>
</dbReference>
<keyword evidence="9" id="KW-1185">Reference proteome</keyword>
<dbReference type="EMBL" id="QUNO01000030">
    <property type="protein sequence ID" value="REH27071.1"/>
    <property type="molecule type" value="Genomic_DNA"/>
</dbReference>
<keyword evidence="5" id="KW-0411">Iron-sulfur</keyword>
<sequence length="338" mass="36270">MRPLLDAAARDEDEHIARNGPLPWQRTPGALIGALQEAGLTGRGGANFPTWRKLARTSVTDRPVVIANAAEGEPASNKDKVLFAHCPHLVLDGLQLAAEAVGASKVYLYGPKGTVVPQRKSDRFPIVYVEAPDTFTAGESSAVMAAVEGRKPRPRDASRDDMLVQNVETLARIAQIARYGPRWFRQHDTFLATISGAVRRPGVYEVDRTVAVHRLLDLAGGIEPTRAVLVGGYHGTWLKPDDVIADPGAGVAIALHGNESGLQKTAGIVRYLASQSTKQCGPCRFGLPALADAVAQRNLPQAARLAGLVDGRGACHHPDGVARLVRSSIDAFEEEWLR</sequence>
<dbReference type="SUPFAM" id="SSF142984">
    <property type="entry name" value="Nqo1 middle domain-like"/>
    <property type="match status" value="1"/>
</dbReference>
<dbReference type="Gene3D" id="1.20.1440.230">
    <property type="entry name" value="NADH-ubiquinone oxidoreductase 51kDa subunit, iron-sulphur binding domain"/>
    <property type="match status" value="1"/>
</dbReference>
<evidence type="ECO:0000256" key="4">
    <source>
        <dbReference type="ARBA" id="ARBA00023004"/>
    </source>
</evidence>
<dbReference type="AlphaFoldDB" id="A0A3E0GUG5"/>
<feature type="domain" description="NADH-ubiquinone oxidoreductase 51kDa subunit iron-sulphur binding" evidence="7">
    <location>
        <begin position="268"/>
        <end position="336"/>
    </location>
</feature>
<dbReference type="InterPro" id="IPR011538">
    <property type="entry name" value="Nuo51_FMN-bd"/>
</dbReference>
<keyword evidence="8" id="KW-0830">Ubiquinone</keyword>
<evidence type="ECO:0000259" key="7">
    <source>
        <dbReference type="Pfam" id="PF10589"/>
    </source>
</evidence>
<dbReference type="Pfam" id="PF01512">
    <property type="entry name" value="Complex1_51K"/>
    <property type="match status" value="1"/>
</dbReference>
<dbReference type="SUPFAM" id="SSF142019">
    <property type="entry name" value="Nqo1 FMN-binding domain-like"/>
    <property type="match status" value="1"/>
</dbReference>
<dbReference type="PANTHER" id="PTHR43578:SF3">
    <property type="entry name" value="NADH-QUINONE OXIDOREDUCTASE SUBUNIT F"/>
    <property type="match status" value="1"/>
</dbReference>
<dbReference type="PANTHER" id="PTHR43578">
    <property type="entry name" value="NADH-QUINONE OXIDOREDUCTASE SUBUNIT F"/>
    <property type="match status" value="1"/>
</dbReference>
<dbReference type="InterPro" id="IPR037207">
    <property type="entry name" value="Nuop51_4Fe4S-bd_sf"/>
</dbReference>
<protein>
    <submittedName>
        <fullName evidence="8">NADH:ubiquinone oxidoreductase subunit F (NADH-binding)</fullName>
    </submittedName>
</protein>
<dbReference type="InterPro" id="IPR019575">
    <property type="entry name" value="Nuop51_4Fe4S-bd"/>
</dbReference>
<name>A0A3E0GUG5_9PSEU</name>
<comment type="similarity">
    <text evidence="1">Belongs to the complex I 51 kDa subunit family.</text>
</comment>
<dbReference type="InterPro" id="IPR037225">
    <property type="entry name" value="Nuo51_FMN-bd_sf"/>
</dbReference>
<dbReference type="GO" id="GO:0046872">
    <property type="term" value="F:metal ion binding"/>
    <property type="evidence" value="ECO:0007669"/>
    <property type="project" value="UniProtKB-KW"/>
</dbReference>
<evidence type="ECO:0000256" key="3">
    <source>
        <dbReference type="ARBA" id="ARBA00022723"/>
    </source>
</evidence>
<organism evidence="8 9">
    <name type="scientific">Kutzneria buriramensis</name>
    <dbReference type="NCBI Taxonomy" id="1045776"/>
    <lineage>
        <taxon>Bacteria</taxon>
        <taxon>Bacillati</taxon>
        <taxon>Actinomycetota</taxon>
        <taxon>Actinomycetes</taxon>
        <taxon>Pseudonocardiales</taxon>
        <taxon>Pseudonocardiaceae</taxon>
        <taxon>Kutzneria</taxon>
    </lineage>
</organism>
<comment type="caution">
    <text evidence="8">The sequence shown here is derived from an EMBL/GenBank/DDBJ whole genome shotgun (WGS) entry which is preliminary data.</text>
</comment>
<gene>
    <name evidence="8" type="ORF">BCF44_13042</name>
</gene>
<keyword evidence="2" id="KW-0004">4Fe-4S</keyword>